<dbReference type="FunFam" id="3.20.20.80:FF:000087">
    <property type="entry name" value="Oligo-1,6-glucosidase IMA1"/>
    <property type="match status" value="1"/>
</dbReference>
<dbReference type="GO" id="GO:0004575">
    <property type="term" value="F:sucrose alpha-glucosidase activity"/>
    <property type="evidence" value="ECO:0007669"/>
    <property type="project" value="TreeGrafter"/>
</dbReference>
<dbReference type="GO" id="GO:0004556">
    <property type="term" value="F:alpha-amylase activity"/>
    <property type="evidence" value="ECO:0007669"/>
    <property type="project" value="TreeGrafter"/>
</dbReference>
<evidence type="ECO:0000259" key="5">
    <source>
        <dbReference type="SMART" id="SM00642"/>
    </source>
</evidence>
<dbReference type="CDD" id="cd11333">
    <property type="entry name" value="AmyAc_SI_OligoGlu_DGase"/>
    <property type="match status" value="1"/>
</dbReference>
<dbReference type="InterPro" id="IPR013780">
    <property type="entry name" value="Glyco_hydro_b"/>
</dbReference>
<dbReference type="Gene3D" id="2.60.40.1180">
    <property type="entry name" value="Golgi alpha-mannosidase II"/>
    <property type="match status" value="1"/>
</dbReference>
<dbReference type="GO" id="GO:0000025">
    <property type="term" value="P:maltose catabolic process"/>
    <property type="evidence" value="ECO:0007669"/>
    <property type="project" value="TreeGrafter"/>
</dbReference>
<evidence type="ECO:0000313" key="6">
    <source>
        <dbReference type="EMBL" id="CAF9907507.1"/>
    </source>
</evidence>
<evidence type="ECO:0000256" key="4">
    <source>
        <dbReference type="ARBA" id="ARBA00026248"/>
    </source>
</evidence>
<dbReference type="OrthoDB" id="1740265at2759"/>
<dbReference type="FunFam" id="3.90.400.10:FF:000004">
    <property type="entry name" value="Oligo-1,6-glucosidase"/>
    <property type="match status" value="1"/>
</dbReference>
<dbReference type="GO" id="GO:0005987">
    <property type="term" value="P:sucrose catabolic process"/>
    <property type="evidence" value="ECO:0007669"/>
    <property type="project" value="TreeGrafter"/>
</dbReference>
<dbReference type="GO" id="GO:0004574">
    <property type="term" value="F:oligo-1,6-glucosidase activity"/>
    <property type="evidence" value="ECO:0007669"/>
    <property type="project" value="TreeGrafter"/>
</dbReference>
<protein>
    <recommendedName>
        <fullName evidence="5">Glycosyl hydrolase family 13 catalytic domain-containing protein</fullName>
    </recommendedName>
</protein>
<feature type="domain" description="Glycosyl hydrolase family 13 catalytic" evidence="5">
    <location>
        <begin position="21"/>
        <end position="450"/>
    </location>
</feature>
<dbReference type="Gene3D" id="3.20.20.80">
    <property type="entry name" value="Glycosidases"/>
    <property type="match status" value="1"/>
</dbReference>
<dbReference type="PANTHER" id="PTHR10357">
    <property type="entry name" value="ALPHA-AMYLASE FAMILY MEMBER"/>
    <property type="match status" value="1"/>
</dbReference>
<accession>A0A8H3HYC3</accession>
<dbReference type="Pfam" id="PF00128">
    <property type="entry name" value="Alpha-amylase"/>
    <property type="match status" value="1"/>
</dbReference>
<sequence>MSGNVGASTQGVWWKDGTFYQIWPASYKDANGDGIGDIKGIISTLDYLKDLGVDVIWVSPMFKSPQKDMGYDISDYEDIDPQYGTLKDAELLIEECHKRGMRLLFDLVINHTSDQHAWFQESRSSKDNPKRDWYIWRPARIVDGKREPPNNWRSYFGGSAWEWDETTEEYYLHLFVAGQPDLNWENPTTRNAVYDSAVTFWLEKGLDGFRIDTVNLYSKEEDLPDAQVRDYTQEFQASEKRSLLGYDHWANGPRMHEYLQELNAKTLSKYDCCTVGELPHTDTVEQTLEYIAADRKELSMVFRFDVTALSMDQHLRYKDISIKLTDMKKALADVQALARPSFNAWTTTFMENHDLARSVSVFGCDETTELRERSAKVLATMVATGSGTIYIYQGQEIGMTNAPTDWDPTEYRDVETLNYIQRVKEQNPNNKEALKQALTGVSRIARDHARTPVQWNDSANAGFSTEKPWMRVNDNYKEINIARQQNEPDSVLNYWKKLLQLRKADKASWIHGAFELFNPNDEHTIVYGKIDPNNPNQEKHGILVALNFSKDKQIWQIPTGWDLGEVLVSSNTTGTTPGKIGELQSWEAVVYTAKVMNWDSTDKI</sequence>
<dbReference type="SMART" id="SM00642">
    <property type="entry name" value="Aamy"/>
    <property type="match status" value="1"/>
</dbReference>
<organism evidence="6 7">
    <name type="scientific">Gomphillus americanus</name>
    <dbReference type="NCBI Taxonomy" id="1940652"/>
    <lineage>
        <taxon>Eukaryota</taxon>
        <taxon>Fungi</taxon>
        <taxon>Dikarya</taxon>
        <taxon>Ascomycota</taxon>
        <taxon>Pezizomycotina</taxon>
        <taxon>Lecanoromycetes</taxon>
        <taxon>OSLEUM clade</taxon>
        <taxon>Ostropomycetidae</taxon>
        <taxon>Ostropales</taxon>
        <taxon>Graphidaceae</taxon>
        <taxon>Gomphilloideae</taxon>
        <taxon>Gomphillus</taxon>
    </lineage>
</organism>
<dbReference type="InterPro" id="IPR006047">
    <property type="entry name" value="GH13_cat_dom"/>
</dbReference>
<evidence type="ECO:0000256" key="1">
    <source>
        <dbReference type="ARBA" id="ARBA00008061"/>
    </source>
</evidence>
<dbReference type="AlphaFoldDB" id="A0A8H3HYC3"/>
<proteinExistence type="inferred from homology"/>
<comment type="similarity">
    <text evidence="1">Belongs to the glycosyl hydrolase 13 family.</text>
</comment>
<keyword evidence="2" id="KW-0378">Hydrolase</keyword>
<keyword evidence="7" id="KW-1185">Reference proteome</keyword>
<gene>
    <name evidence="6" type="ORF">GOMPHAMPRED_005127</name>
</gene>
<dbReference type="EMBL" id="CAJPDQ010000003">
    <property type="protein sequence ID" value="CAF9907507.1"/>
    <property type="molecule type" value="Genomic_DNA"/>
</dbReference>
<keyword evidence="3" id="KW-0326">Glycosidase</keyword>
<evidence type="ECO:0000256" key="3">
    <source>
        <dbReference type="ARBA" id="ARBA00023295"/>
    </source>
</evidence>
<dbReference type="Gene3D" id="3.90.400.10">
    <property type="entry name" value="Oligo-1,6-glucosidase, Domain 2"/>
    <property type="match status" value="1"/>
</dbReference>
<dbReference type="Proteomes" id="UP000664169">
    <property type="component" value="Unassembled WGS sequence"/>
</dbReference>
<dbReference type="InterPro" id="IPR017853">
    <property type="entry name" value="GH"/>
</dbReference>
<evidence type="ECO:0000256" key="2">
    <source>
        <dbReference type="ARBA" id="ARBA00022801"/>
    </source>
</evidence>
<dbReference type="PANTHER" id="PTHR10357:SF179">
    <property type="entry name" value="NEUTRAL AND BASIC AMINO ACID TRANSPORT PROTEIN RBAT"/>
    <property type="match status" value="1"/>
</dbReference>
<dbReference type="SUPFAM" id="SSF51011">
    <property type="entry name" value="Glycosyl hydrolase domain"/>
    <property type="match status" value="1"/>
</dbReference>
<dbReference type="InterPro" id="IPR045857">
    <property type="entry name" value="O16G_dom_2"/>
</dbReference>
<dbReference type="GO" id="GO:0033934">
    <property type="term" value="F:glucan 1,4-alpha-maltotriohydrolase activity"/>
    <property type="evidence" value="ECO:0007669"/>
    <property type="project" value="TreeGrafter"/>
</dbReference>
<reference evidence="6" key="1">
    <citation type="submission" date="2021-03" db="EMBL/GenBank/DDBJ databases">
        <authorList>
            <person name="Tagirdzhanova G."/>
        </authorList>
    </citation>
    <scope>NUCLEOTIDE SEQUENCE</scope>
</reference>
<name>A0A8H3HYC3_9LECA</name>
<dbReference type="SUPFAM" id="SSF51445">
    <property type="entry name" value="(Trans)glycosidases"/>
    <property type="match status" value="1"/>
</dbReference>
<evidence type="ECO:0000313" key="7">
    <source>
        <dbReference type="Proteomes" id="UP000664169"/>
    </source>
</evidence>
<comment type="caution">
    <text evidence="6">The sequence shown here is derived from an EMBL/GenBank/DDBJ whole genome shotgun (WGS) entry which is preliminary data.</text>
</comment>
<dbReference type="FunFam" id="3.20.20.80:FF:000064">
    <property type="entry name" value="Oligo-1,6-glucosidase"/>
    <property type="match status" value="1"/>
</dbReference>
<keyword evidence="4" id="KW-0462">Maltose metabolism</keyword>